<organism evidence="1 2">
    <name type="scientific">Rubroshorea leprosula</name>
    <dbReference type="NCBI Taxonomy" id="152421"/>
    <lineage>
        <taxon>Eukaryota</taxon>
        <taxon>Viridiplantae</taxon>
        <taxon>Streptophyta</taxon>
        <taxon>Embryophyta</taxon>
        <taxon>Tracheophyta</taxon>
        <taxon>Spermatophyta</taxon>
        <taxon>Magnoliopsida</taxon>
        <taxon>eudicotyledons</taxon>
        <taxon>Gunneridae</taxon>
        <taxon>Pentapetalae</taxon>
        <taxon>rosids</taxon>
        <taxon>malvids</taxon>
        <taxon>Malvales</taxon>
        <taxon>Dipterocarpaceae</taxon>
        <taxon>Rubroshorea</taxon>
    </lineage>
</organism>
<reference evidence="1 2" key="1">
    <citation type="journal article" date="2021" name="Commun. Biol.">
        <title>The genome of Shorea leprosula (Dipterocarpaceae) highlights the ecological relevance of drought in aseasonal tropical rainforests.</title>
        <authorList>
            <person name="Ng K.K.S."/>
            <person name="Kobayashi M.J."/>
            <person name="Fawcett J.A."/>
            <person name="Hatakeyama M."/>
            <person name="Paape T."/>
            <person name="Ng C.H."/>
            <person name="Ang C.C."/>
            <person name="Tnah L.H."/>
            <person name="Lee C.T."/>
            <person name="Nishiyama T."/>
            <person name="Sese J."/>
            <person name="O'Brien M.J."/>
            <person name="Copetti D."/>
            <person name="Mohd Noor M.I."/>
            <person name="Ong R.C."/>
            <person name="Putra M."/>
            <person name="Sireger I.Z."/>
            <person name="Indrioko S."/>
            <person name="Kosugi Y."/>
            <person name="Izuno A."/>
            <person name="Isagi Y."/>
            <person name="Lee S.L."/>
            <person name="Shimizu K.K."/>
        </authorList>
    </citation>
    <scope>NUCLEOTIDE SEQUENCE [LARGE SCALE GENOMIC DNA]</scope>
    <source>
        <strain evidence="1">214</strain>
    </source>
</reference>
<protein>
    <submittedName>
        <fullName evidence="1">Uncharacterized protein</fullName>
    </submittedName>
</protein>
<proteinExistence type="predicted"/>
<dbReference type="EMBL" id="BPVZ01000057">
    <property type="protein sequence ID" value="GKV21545.1"/>
    <property type="molecule type" value="Genomic_DNA"/>
</dbReference>
<sequence>MVGFEKRKEDFAEGLELEKKPDEVEFIFMWRPLR</sequence>
<dbReference type="AlphaFoldDB" id="A0AAV5K9D5"/>
<evidence type="ECO:0000313" key="1">
    <source>
        <dbReference type="EMBL" id="GKV21545.1"/>
    </source>
</evidence>
<comment type="caution">
    <text evidence="1">The sequence shown here is derived from an EMBL/GenBank/DDBJ whole genome shotgun (WGS) entry which is preliminary data.</text>
</comment>
<gene>
    <name evidence="1" type="ORF">SLEP1_g31515</name>
</gene>
<dbReference type="Proteomes" id="UP001054252">
    <property type="component" value="Unassembled WGS sequence"/>
</dbReference>
<name>A0AAV5K9D5_9ROSI</name>
<evidence type="ECO:0000313" key="2">
    <source>
        <dbReference type="Proteomes" id="UP001054252"/>
    </source>
</evidence>
<keyword evidence="2" id="KW-1185">Reference proteome</keyword>
<accession>A0AAV5K9D5</accession>